<proteinExistence type="predicted"/>
<keyword evidence="2" id="KW-1185">Reference proteome</keyword>
<evidence type="ECO:0000313" key="1">
    <source>
        <dbReference type="EMBL" id="MBM5458749.1"/>
    </source>
</evidence>
<organism evidence="1 2">
    <name type="scientific">Pseudomonas arcuscaelestis</name>
    <dbReference type="NCBI Taxonomy" id="2710591"/>
    <lineage>
        <taxon>Bacteria</taxon>
        <taxon>Pseudomonadati</taxon>
        <taxon>Pseudomonadota</taxon>
        <taxon>Gammaproteobacteria</taxon>
        <taxon>Pseudomonadales</taxon>
        <taxon>Pseudomonadaceae</taxon>
        <taxon>Pseudomonas</taxon>
    </lineage>
</organism>
<evidence type="ECO:0000313" key="2">
    <source>
        <dbReference type="Proteomes" id="UP000745663"/>
    </source>
</evidence>
<comment type="caution">
    <text evidence="1">The sequence shown here is derived from an EMBL/GenBank/DDBJ whole genome shotgun (WGS) entry which is preliminary data.</text>
</comment>
<gene>
    <name evidence="1" type="ORF">H8F21_14370</name>
</gene>
<accession>A0ABS2C126</accession>
<protein>
    <submittedName>
        <fullName evidence="1">Uncharacterized protein</fullName>
    </submittedName>
</protein>
<sequence length="68" mass="7443">MTIDLHNIAVQQLNAYRQARHAWLACAGDIHEKSQLRAVMEVAAADLAGFVNSAVQLELGEPDEWANA</sequence>
<dbReference type="EMBL" id="JACOPV010000008">
    <property type="protein sequence ID" value="MBM5458749.1"/>
    <property type="molecule type" value="Genomic_DNA"/>
</dbReference>
<reference evidence="1 2" key="1">
    <citation type="submission" date="2020-08" db="EMBL/GenBank/DDBJ databases">
        <title>Description of novel Pseudomonas species.</title>
        <authorList>
            <person name="Duman M."/>
            <person name="Mulet M."/>
            <person name="Altun S."/>
            <person name="Saticioglu I.B."/>
            <person name="Lalucat J."/>
            <person name="Garcia-Valdes E."/>
        </authorList>
    </citation>
    <scope>NUCLEOTIDE SEQUENCE [LARGE SCALE GENOMIC DNA]</scope>
    <source>
        <strain evidence="1 2">P66</strain>
    </source>
</reference>
<name>A0ABS2C126_9PSED</name>
<dbReference type="Proteomes" id="UP000745663">
    <property type="component" value="Unassembled WGS sequence"/>
</dbReference>